<dbReference type="EMBL" id="JAGKQM010002161">
    <property type="protein sequence ID" value="KAH0850102.1"/>
    <property type="molecule type" value="Genomic_DNA"/>
</dbReference>
<dbReference type="Proteomes" id="UP000824890">
    <property type="component" value="Unassembled WGS sequence"/>
</dbReference>
<proteinExistence type="predicted"/>
<organism evidence="1 2">
    <name type="scientific">Brassica napus</name>
    <name type="common">Rape</name>
    <dbReference type="NCBI Taxonomy" id="3708"/>
    <lineage>
        <taxon>Eukaryota</taxon>
        <taxon>Viridiplantae</taxon>
        <taxon>Streptophyta</taxon>
        <taxon>Embryophyta</taxon>
        <taxon>Tracheophyta</taxon>
        <taxon>Spermatophyta</taxon>
        <taxon>Magnoliopsida</taxon>
        <taxon>eudicotyledons</taxon>
        <taxon>Gunneridae</taxon>
        <taxon>Pentapetalae</taxon>
        <taxon>rosids</taxon>
        <taxon>malvids</taxon>
        <taxon>Brassicales</taxon>
        <taxon>Brassicaceae</taxon>
        <taxon>Brassiceae</taxon>
        <taxon>Brassica</taxon>
    </lineage>
</organism>
<evidence type="ECO:0000313" key="2">
    <source>
        <dbReference type="Proteomes" id="UP000824890"/>
    </source>
</evidence>
<gene>
    <name evidence="1" type="ORF">HID58_095785</name>
</gene>
<accession>A0ABQ7X2D7</accession>
<keyword evidence="2" id="KW-1185">Reference proteome</keyword>
<name>A0ABQ7X2D7_BRANA</name>
<protein>
    <submittedName>
        <fullName evidence="1">Uncharacterized protein</fullName>
    </submittedName>
</protein>
<comment type="caution">
    <text evidence="1">The sequence shown here is derived from an EMBL/GenBank/DDBJ whole genome shotgun (WGS) entry which is preliminary data.</text>
</comment>
<sequence>MTERKKAVYHARILPKPSHSLEITHHLQRAEILRFWNVFASLESEIKTTCAGSVDSELCSSEDNISVLISSARHSHRPSVN</sequence>
<reference evidence="1 2" key="1">
    <citation type="submission" date="2021-05" db="EMBL/GenBank/DDBJ databases">
        <title>Genome Assembly of Synthetic Allotetraploid Brassica napus Reveals Homoeologous Exchanges between Subgenomes.</title>
        <authorList>
            <person name="Davis J.T."/>
        </authorList>
    </citation>
    <scope>NUCLEOTIDE SEQUENCE [LARGE SCALE GENOMIC DNA]</scope>
    <source>
        <strain evidence="2">cv. Da-Ae</strain>
        <tissue evidence="1">Seedling</tissue>
    </source>
</reference>
<evidence type="ECO:0000313" key="1">
    <source>
        <dbReference type="EMBL" id="KAH0850102.1"/>
    </source>
</evidence>